<comment type="caution">
    <text evidence="1">The sequence shown here is derived from an EMBL/GenBank/DDBJ whole genome shotgun (WGS) entry which is preliminary data.</text>
</comment>
<name>A0ABV2TBY4_9BACT</name>
<organism evidence="1 2">
    <name type="scientific">Chitinophaga defluvii</name>
    <dbReference type="NCBI Taxonomy" id="3163343"/>
    <lineage>
        <taxon>Bacteria</taxon>
        <taxon>Pseudomonadati</taxon>
        <taxon>Bacteroidota</taxon>
        <taxon>Chitinophagia</taxon>
        <taxon>Chitinophagales</taxon>
        <taxon>Chitinophagaceae</taxon>
        <taxon>Chitinophaga</taxon>
    </lineage>
</organism>
<reference evidence="1 2" key="1">
    <citation type="submission" date="2024-06" db="EMBL/GenBank/DDBJ databases">
        <title>Chitinophaga defluvii sp. nov., isolated from municipal sewage.</title>
        <authorList>
            <person name="Zhang L."/>
        </authorList>
    </citation>
    <scope>NUCLEOTIDE SEQUENCE [LARGE SCALE GENOMIC DNA]</scope>
    <source>
        <strain evidence="1 2">H8</strain>
    </source>
</reference>
<dbReference type="Proteomes" id="UP001549749">
    <property type="component" value="Unassembled WGS sequence"/>
</dbReference>
<protein>
    <submittedName>
        <fullName evidence="1">Uncharacterized protein</fullName>
    </submittedName>
</protein>
<dbReference type="RefSeq" id="WP_354662722.1">
    <property type="nucleotide sequence ID" value="NZ_JBEXAC010000002.1"/>
</dbReference>
<evidence type="ECO:0000313" key="2">
    <source>
        <dbReference type="Proteomes" id="UP001549749"/>
    </source>
</evidence>
<evidence type="ECO:0000313" key="1">
    <source>
        <dbReference type="EMBL" id="MET7000162.1"/>
    </source>
</evidence>
<gene>
    <name evidence="1" type="ORF">ABR189_22415</name>
</gene>
<proteinExistence type="predicted"/>
<dbReference type="EMBL" id="JBEXAC010000002">
    <property type="protein sequence ID" value="MET7000162.1"/>
    <property type="molecule type" value="Genomic_DNA"/>
</dbReference>
<sequence length="325" mass="36942">MDHSVIVDTTLFTGVTQLLHDEAVKEEHRIAGMYSGHDIPISEDYRIVAKALMAQQFGIVKEWLHIEAAYCGGLGELIVDVFETFYTGPVTDEVTYRRVFYLGELLQQLEAIKMTGTRGALHISLQNMLEQLNLNTAEYYSYCTDRYLNTLAGIPDAADKLAALKTIQEHLSGLVLKKGVVYHQSLPDIRYQLMDWVEARIALSNMPASTPKYGKGSKEEADANFRVVPLMPSGTLALFFKLMVEAGLFRKPILRVFARFIERNFCDSNGEPLNANTFLARYNTNKQKLKIINAVQDFLYRMLSILRSMKRKIEIENKKKNNISD</sequence>
<accession>A0ABV2TBY4</accession>
<keyword evidence="2" id="KW-1185">Reference proteome</keyword>